<dbReference type="Pfam" id="PF04773">
    <property type="entry name" value="FecR"/>
    <property type="match status" value="1"/>
</dbReference>
<evidence type="ECO:0000259" key="2">
    <source>
        <dbReference type="Pfam" id="PF04773"/>
    </source>
</evidence>
<sequence>MSLKKLLEKHFNGTATPGEITELQELLAKSANDADLDASLQELWENFTPDTALSDKKADEIFAAITEHRQRRLWWPAAAVIIILLMAGGAKLIFHKSVQHTATLAFKNDVAPGGNHAILTLGDGKQISLDSAGNGALGKQGATTILKLNNGQLAYEAKGIIPQQVSYNKITTPRGGQFQIVLPDGTKVWMNAASSLRFPTAFSGNDRQVELTGEAYFEVAKDQAKPFIVNVNRMKVEVLGTHFNVMSYPDEKSIQTTLLEGAVNVSGNGHSQKLQPGQQAELSINGNLQLVADPDIESALAWKNGYFQFNKADLQSVMRQLSRWYDIEVVYKDQVPDFMFVGQLDKNANLSVILKILERSQVHFTVEGRKITVKE</sequence>
<dbReference type="Pfam" id="PF16344">
    <property type="entry name" value="FecR_C"/>
    <property type="match status" value="1"/>
</dbReference>
<feature type="transmembrane region" description="Helical" evidence="1">
    <location>
        <begin position="73"/>
        <end position="94"/>
    </location>
</feature>
<name>A0A6N8J7I6_9BACT</name>
<gene>
    <name evidence="4" type="ORF">GO495_11350</name>
</gene>
<evidence type="ECO:0000259" key="3">
    <source>
        <dbReference type="Pfam" id="PF16344"/>
    </source>
</evidence>
<dbReference type="RefSeq" id="WP_157299789.1">
    <property type="nucleotide sequence ID" value="NZ_BAAAZB010000007.1"/>
</dbReference>
<keyword evidence="1" id="KW-1133">Transmembrane helix</keyword>
<dbReference type="InterPro" id="IPR032508">
    <property type="entry name" value="FecR_C"/>
</dbReference>
<keyword evidence="5" id="KW-1185">Reference proteome</keyword>
<protein>
    <submittedName>
        <fullName evidence="4">DUF4974 domain-containing protein</fullName>
    </submittedName>
</protein>
<dbReference type="Gene3D" id="3.55.50.30">
    <property type="match status" value="1"/>
</dbReference>
<dbReference type="InterPro" id="IPR006860">
    <property type="entry name" value="FecR"/>
</dbReference>
<accession>A0A6N8J7I6</accession>
<dbReference type="GO" id="GO:0016989">
    <property type="term" value="F:sigma factor antagonist activity"/>
    <property type="evidence" value="ECO:0007669"/>
    <property type="project" value="TreeGrafter"/>
</dbReference>
<dbReference type="PANTHER" id="PTHR30273">
    <property type="entry name" value="PERIPLASMIC SIGNAL SENSOR AND SIGMA FACTOR ACTIVATOR FECR-RELATED"/>
    <property type="match status" value="1"/>
</dbReference>
<reference evidence="4 5" key="1">
    <citation type="submission" date="2019-12" db="EMBL/GenBank/DDBJ databases">
        <title>The draft genomic sequence of strain Chitinophaga oryziterrae JCM 16595.</title>
        <authorList>
            <person name="Zhang X."/>
        </authorList>
    </citation>
    <scope>NUCLEOTIDE SEQUENCE [LARGE SCALE GENOMIC DNA]</scope>
    <source>
        <strain evidence="4 5">JCM 16595</strain>
    </source>
</reference>
<keyword evidence="1" id="KW-0472">Membrane</keyword>
<dbReference type="PIRSF" id="PIRSF018266">
    <property type="entry name" value="FecR"/>
    <property type="match status" value="1"/>
</dbReference>
<dbReference type="FunFam" id="2.60.120.1440:FF:000001">
    <property type="entry name" value="Putative anti-sigma factor"/>
    <property type="match status" value="1"/>
</dbReference>
<evidence type="ECO:0000313" key="4">
    <source>
        <dbReference type="EMBL" id="MVT41180.1"/>
    </source>
</evidence>
<organism evidence="4 5">
    <name type="scientific">Chitinophaga oryziterrae</name>
    <dbReference type="NCBI Taxonomy" id="1031224"/>
    <lineage>
        <taxon>Bacteria</taxon>
        <taxon>Pseudomonadati</taxon>
        <taxon>Bacteroidota</taxon>
        <taxon>Chitinophagia</taxon>
        <taxon>Chitinophagales</taxon>
        <taxon>Chitinophagaceae</taxon>
        <taxon>Chitinophaga</taxon>
    </lineage>
</organism>
<proteinExistence type="predicted"/>
<dbReference type="PANTHER" id="PTHR30273:SF2">
    <property type="entry name" value="PROTEIN FECR"/>
    <property type="match status" value="1"/>
</dbReference>
<dbReference type="OrthoDB" id="629393at2"/>
<feature type="domain" description="Protein FecR C-terminal" evidence="3">
    <location>
        <begin position="306"/>
        <end position="373"/>
    </location>
</feature>
<evidence type="ECO:0000256" key="1">
    <source>
        <dbReference type="SAM" id="Phobius"/>
    </source>
</evidence>
<dbReference type="Gene3D" id="2.60.120.1440">
    <property type="match status" value="1"/>
</dbReference>
<dbReference type="AlphaFoldDB" id="A0A6N8J7I6"/>
<dbReference type="InterPro" id="IPR012373">
    <property type="entry name" value="Ferrdict_sens_TM"/>
</dbReference>
<keyword evidence="1" id="KW-0812">Transmembrane</keyword>
<comment type="caution">
    <text evidence="4">The sequence shown here is derived from an EMBL/GenBank/DDBJ whole genome shotgun (WGS) entry which is preliminary data.</text>
</comment>
<evidence type="ECO:0000313" key="5">
    <source>
        <dbReference type="Proteomes" id="UP000468388"/>
    </source>
</evidence>
<feature type="domain" description="FecR protein" evidence="2">
    <location>
        <begin position="169"/>
        <end position="264"/>
    </location>
</feature>
<dbReference type="Proteomes" id="UP000468388">
    <property type="component" value="Unassembled WGS sequence"/>
</dbReference>
<dbReference type="EMBL" id="WRXO01000002">
    <property type="protein sequence ID" value="MVT41180.1"/>
    <property type="molecule type" value="Genomic_DNA"/>
</dbReference>